<proteinExistence type="predicted"/>
<protein>
    <submittedName>
        <fullName evidence="2">Uncharacterized protein</fullName>
    </submittedName>
</protein>
<evidence type="ECO:0000256" key="1">
    <source>
        <dbReference type="SAM" id="MobiDB-lite"/>
    </source>
</evidence>
<gene>
    <name evidence="2" type="ORF">PoB_003260500</name>
</gene>
<dbReference type="AlphaFoldDB" id="A0AAV4AD53"/>
<dbReference type="Proteomes" id="UP000735302">
    <property type="component" value="Unassembled WGS sequence"/>
</dbReference>
<organism evidence="2 3">
    <name type="scientific">Plakobranchus ocellatus</name>
    <dbReference type="NCBI Taxonomy" id="259542"/>
    <lineage>
        <taxon>Eukaryota</taxon>
        <taxon>Metazoa</taxon>
        <taxon>Spiralia</taxon>
        <taxon>Lophotrochozoa</taxon>
        <taxon>Mollusca</taxon>
        <taxon>Gastropoda</taxon>
        <taxon>Heterobranchia</taxon>
        <taxon>Euthyneura</taxon>
        <taxon>Panpulmonata</taxon>
        <taxon>Sacoglossa</taxon>
        <taxon>Placobranchoidea</taxon>
        <taxon>Plakobranchidae</taxon>
        <taxon>Plakobranchus</taxon>
    </lineage>
</organism>
<feature type="compositionally biased region" description="Low complexity" evidence="1">
    <location>
        <begin position="18"/>
        <end position="35"/>
    </location>
</feature>
<keyword evidence="3" id="KW-1185">Reference proteome</keyword>
<sequence>MSGEEDITALYSCCNNSKCSSSSNKQQQQQQQQQSDKVKQRWKAGRKDKDLYKVNVHTSLKSLLGGIGGIVDSEYAPRSAEILLSRVRAPPPALWPDGGPESLRSPCYGLAILKKPKPAFSQSLPSLRTQHSWLKIFNILVLIKRINIYMYMKYKPELINSPVYFWHSLCVDKSDARFVRRLNY</sequence>
<accession>A0AAV4AD53</accession>
<name>A0AAV4AD53_9GAST</name>
<dbReference type="EMBL" id="BLXT01003762">
    <property type="protein sequence ID" value="GFO06100.1"/>
    <property type="molecule type" value="Genomic_DNA"/>
</dbReference>
<evidence type="ECO:0000313" key="3">
    <source>
        <dbReference type="Proteomes" id="UP000735302"/>
    </source>
</evidence>
<reference evidence="2 3" key="1">
    <citation type="journal article" date="2021" name="Elife">
        <title>Chloroplast acquisition without the gene transfer in kleptoplastic sea slugs, Plakobranchus ocellatus.</title>
        <authorList>
            <person name="Maeda T."/>
            <person name="Takahashi S."/>
            <person name="Yoshida T."/>
            <person name="Shimamura S."/>
            <person name="Takaki Y."/>
            <person name="Nagai Y."/>
            <person name="Toyoda A."/>
            <person name="Suzuki Y."/>
            <person name="Arimoto A."/>
            <person name="Ishii H."/>
            <person name="Satoh N."/>
            <person name="Nishiyama T."/>
            <person name="Hasebe M."/>
            <person name="Maruyama T."/>
            <person name="Minagawa J."/>
            <person name="Obokata J."/>
            <person name="Shigenobu S."/>
        </authorList>
    </citation>
    <scope>NUCLEOTIDE SEQUENCE [LARGE SCALE GENOMIC DNA]</scope>
</reference>
<feature type="region of interest" description="Disordered" evidence="1">
    <location>
        <begin position="18"/>
        <end position="44"/>
    </location>
</feature>
<evidence type="ECO:0000313" key="2">
    <source>
        <dbReference type="EMBL" id="GFO06100.1"/>
    </source>
</evidence>
<comment type="caution">
    <text evidence="2">The sequence shown here is derived from an EMBL/GenBank/DDBJ whole genome shotgun (WGS) entry which is preliminary data.</text>
</comment>